<feature type="binding site" evidence="5">
    <location>
        <position position="105"/>
    </location>
    <ligand>
        <name>a divalent metal cation</name>
        <dbReference type="ChEBI" id="CHEBI:60240"/>
        <label>1</label>
    </ligand>
</feature>
<feature type="binding site" evidence="5">
    <location>
        <position position="331"/>
    </location>
    <ligand>
        <name>a divalent metal cation</name>
        <dbReference type="ChEBI" id="CHEBI:60240"/>
        <label>1</label>
    </ligand>
</feature>
<dbReference type="InterPro" id="IPR015867">
    <property type="entry name" value="N-reg_PII/ATP_PRibTrfase_C"/>
</dbReference>
<protein>
    <recommendedName>
        <fullName evidence="2 4">GTP cyclohydrolase 1 type 2 homolog</fullName>
    </recommendedName>
</protein>
<name>A0A4R3L6N4_9BACL</name>
<dbReference type="GO" id="GO:0005737">
    <property type="term" value="C:cytoplasm"/>
    <property type="evidence" value="ECO:0007669"/>
    <property type="project" value="TreeGrafter"/>
</dbReference>
<dbReference type="PIRSF" id="PIRSF037489">
    <property type="entry name" value="UCP037489_NIF3_YqfO"/>
    <property type="match status" value="1"/>
</dbReference>
<dbReference type="RefSeq" id="WP_131924126.1">
    <property type="nucleotide sequence ID" value="NZ_SMAG01000003.1"/>
</dbReference>
<dbReference type="InterPro" id="IPR017221">
    <property type="entry name" value="DUF34/NIF3_bac"/>
</dbReference>
<keyword evidence="7" id="KW-1185">Reference proteome</keyword>
<dbReference type="SUPFAM" id="SSF102705">
    <property type="entry name" value="NIF3 (NGG1p interacting factor 3)-like"/>
    <property type="match status" value="1"/>
</dbReference>
<dbReference type="Pfam" id="PF01784">
    <property type="entry name" value="DUF34_NIF3"/>
    <property type="match status" value="1"/>
</dbReference>
<organism evidence="6 7">
    <name type="scientific">Hazenella coriacea</name>
    <dbReference type="NCBI Taxonomy" id="1179467"/>
    <lineage>
        <taxon>Bacteria</taxon>
        <taxon>Bacillati</taxon>
        <taxon>Bacillota</taxon>
        <taxon>Bacilli</taxon>
        <taxon>Bacillales</taxon>
        <taxon>Thermoactinomycetaceae</taxon>
        <taxon>Hazenella</taxon>
    </lineage>
</organism>
<dbReference type="InterPro" id="IPR002678">
    <property type="entry name" value="DUF34/NIF3"/>
</dbReference>
<reference evidence="6 7" key="1">
    <citation type="submission" date="2019-03" db="EMBL/GenBank/DDBJ databases">
        <title>Genomic Encyclopedia of Type Strains, Phase IV (KMG-IV): sequencing the most valuable type-strain genomes for metagenomic binning, comparative biology and taxonomic classification.</title>
        <authorList>
            <person name="Goeker M."/>
        </authorList>
    </citation>
    <scope>NUCLEOTIDE SEQUENCE [LARGE SCALE GENOMIC DNA]</scope>
    <source>
        <strain evidence="6 7">DSM 45707</strain>
    </source>
</reference>
<dbReference type="NCBIfam" id="TIGR00486">
    <property type="entry name" value="YbgI_SA1388"/>
    <property type="match status" value="1"/>
</dbReference>
<dbReference type="Gene3D" id="3.30.70.120">
    <property type="match status" value="1"/>
</dbReference>
<comment type="caution">
    <text evidence="6">The sequence shown here is derived from an EMBL/GenBank/DDBJ whole genome shotgun (WGS) entry which is preliminary data.</text>
</comment>
<evidence type="ECO:0000256" key="3">
    <source>
        <dbReference type="ARBA" id="ARBA00022723"/>
    </source>
</evidence>
<dbReference type="FunFam" id="3.30.70.120:FF:000006">
    <property type="entry name" value="GTP cyclohydrolase 1 type 2 homolog"/>
    <property type="match status" value="1"/>
</dbReference>
<evidence type="ECO:0000256" key="4">
    <source>
        <dbReference type="PIRNR" id="PIRNR037489"/>
    </source>
</evidence>
<comment type="similarity">
    <text evidence="1 4">Belongs to the GTP cyclohydrolase I type 2/NIF3 family.</text>
</comment>
<proteinExistence type="inferred from homology"/>
<feature type="binding site" evidence="5">
    <location>
        <position position="66"/>
    </location>
    <ligand>
        <name>a divalent metal cation</name>
        <dbReference type="ChEBI" id="CHEBI:60240"/>
        <label>1</label>
    </ligand>
</feature>
<keyword evidence="3 4" id="KW-0479">Metal-binding</keyword>
<evidence type="ECO:0000256" key="2">
    <source>
        <dbReference type="ARBA" id="ARBA00022112"/>
    </source>
</evidence>
<sequence>MAISGRDLIRGMNQYAPPHLAVEKDPIGLQVGKPDAEVNGILVTLDVNEEVVDEAIQQGTNWIVAHHPVIYHPLKALRTDHPTGRMFGKLLKHEINVFVAHTNLDATFDGVNDVLAEKLQLEEIQVLIPSQYEKLKKLVVFVPETHRDSVFEAIGNAGAGWIGNYSHCTFQTSGIGTFVPMKGTNPYLGKQNELEKVNEIRIETVIQEANQKQVIEAMLEAHPYEEVAYDIYPLELKGKEQGFGRIGRLHKAMTLKELAEKVKLAYQISGLHSVGDLNQSVQTVAILGGSGGSFIKNAAQMGADVYITGDIGYHTAQDADALGLAILDPGHHVEHLVVERVCEQLKKRLQASIPILASQIDTNPFRFV</sequence>
<dbReference type="Gene3D" id="3.40.1390.30">
    <property type="entry name" value="NIF3 (NGG1p interacting factor 3)-like"/>
    <property type="match status" value="1"/>
</dbReference>
<dbReference type="AlphaFoldDB" id="A0A4R3L6N4"/>
<evidence type="ECO:0000313" key="6">
    <source>
        <dbReference type="EMBL" id="TCS94738.1"/>
    </source>
</evidence>
<evidence type="ECO:0000313" key="7">
    <source>
        <dbReference type="Proteomes" id="UP000294937"/>
    </source>
</evidence>
<evidence type="ECO:0000256" key="1">
    <source>
        <dbReference type="ARBA" id="ARBA00006964"/>
    </source>
</evidence>
<dbReference type="EMBL" id="SMAG01000003">
    <property type="protein sequence ID" value="TCS94738.1"/>
    <property type="molecule type" value="Genomic_DNA"/>
</dbReference>
<dbReference type="OrthoDB" id="9792792at2"/>
<feature type="binding site" evidence="5">
    <location>
        <position position="67"/>
    </location>
    <ligand>
        <name>a divalent metal cation</name>
        <dbReference type="ChEBI" id="CHEBI:60240"/>
        <label>1</label>
    </ligand>
</feature>
<dbReference type="GO" id="GO:0046872">
    <property type="term" value="F:metal ion binding"/>
    <property type="evidence" value="ECO:0007669"/>
    <property type="project" value="UniProtKB-UniRule"/>
</dbReference>
<dbReference type="FunFam" id="3.40.1390.30:FF:000001">
    <property type="entry name" value="GTP cyclohydrolase 1 type 2"/>
    <property type="match status" value="1"/>
</dbReference>
<accession>A0A4R3L6N4</accession>
<feature type="binding site" evidence="5">
    <location>
        <position position="334"/>
    </location>
    <ligand>
        <name>a divalent metal cation</name>
        <dbReference type="ChEBI" id="CHEBI:60240"/>
        <label>1</label>
    </ligand>
</feature>
<dbReference type="Proteomes" id="UP000294937">
    <property type="component" value="Unassembled WGS sequence"/>
</dbReference>
<evidence type="ECO:0000256" key="5">
    <source>
        <dbReference type="PIRSR" id="PIRSR602678-1"/>
    </source>
</evidence>
<gene>
    <name evidence="6" type="ORF">EDD58_103156</name>
</gene>
<dbReference type="PANTHER" id="PTHR13799:SF14">
    <property type="entry name" value="GTP CYCLOHYDROLASE 1 TYPE 2 HOMOLOG"/>
    <property type="match status" value="1"/>
</dbReference>
<dbReference type="InterPro" id="IPR036069">
    <property type="entry name" value="DUF34/NIF3_sf"/>
</dbReference>
<dbReference type="PANTHER" id="PTHR13799">
    <property type="entry name" value="NGG1 INTERACTING FACTOR 3"/>
    <property type="match status" value="1"/>
</dbReference>